<feature type="region of interest" description="Disordered" evidence="1">
    <location>
        <begin position="267"/>
        <end position="288"/>
    </location>
</feature>
<accession>A0A8H3PKD7</accession>
<dbReference type="PANTHER" id="PTHR14336">
    <property type="entry name" value="TANDEM PH DOMAIN CONTAINING PROTEIN"/>
    <property type="match status" value="1"/>
</dbReference>
<keyword evidence="4" id="KW-1185">Reference proteome</keyword>
<feature type="region of interest" description="Disordered" evidence="1">
    <location>
        <begin position="168"/>
        <end position="216"/>
    </location>
</feature>
<feature type="domain" description="PH" evidence="2">
    <location>
        <begin position="303"/>
        <end position="402"/>
    </location>
</feature>
<dbReference type="OrthoDB" id="2157866at2759"/>
<name>A0A8H3PKD7_9LECA</name>
<reference evidence="3" key="1">
    <citation type="submission" date="2021-03" db="EMBL/GenBank/DDBJ databases">
        <authorList>
            <person name="Tagirdzhanova G."/>
        </authorList>
    </citation>
    <scope>NUCLEOTIDE SEQUENCE</scope>
</reference>
<evidence type="ECO:0000256" key="1">
    <source>
        <dbReference type="SAM" id="MobiDB-lite"/>
    </source>
</evidence>
<comment type="caution">
    <text evidence="3">The sequence shown here is derived from an EMBL/GenBank/DDBJ whole genome shotgun (WGS) entry which is preliminary data.</text>
</comment>
<evidence type="ECO:0000313" key="4">
    <source>
        <dbReference type="Proteomes" id="UP000664203"/>
    </source>
</evidence>
<dbReference type="EMBL" id="CAJPDR010000774">
    <property type="protein sequence ID" value="CAF9942575.1"/>
    <property type="molecule type" value="Genomic_DNA"/>
</dbReference>
<dbReference type="PROSITE" id="PS50003">
    <property type="entry name" value="PH_DOMAIN"/>
    <property type="match status" value="2"/>
</dbReference>
<sequence>MADVLPADPRTLSTAPKAILRPIDTRYPAPVSAPASASLPNIIPGVRSGHLNLDTFSPVNQNGSFAFDRVLRSGEVHKRTRKTKQWKSFYLVLRPNLLSLYKSPTEERLLKQIRLNDLNTVGYLKDPKGRRQHLFGLFSPERSYHFQGRSDADAKAWVELIKREAPQLDEDGPVDLGSPTAHGSHPDRQSGYERWGSSSPEPLEVPGRRSTTRDGIRIPGIRRLSAHELEYSGDDLAHYSDFSDTPSQSYAQSSSFGSFVKRNQRGIPKNSNAPYAEPNQPPLTARNVSQSSGFHVDQQDDERVIWHGYLLCLKTKGGVRQWKRLWVVLRPKNLAFYKNDEEYAANLIIPLSNIINAVEIDPISRSKAHCMQIIAEEKSYRFCASNEDALAEWLGALKSQLAKRKEKKGGTS</sequence>
<dbReference type="Gene3D" id="2.30.29.30">
    <property type="entry name" value="Pleckstrin-homology domain (PH domain)/Phosphotyrosine-binding domain (PTB)"/>
    <property type="match status" value="2"/>
</dbReference>
<dbReference type="InterPro" id="IPR011993">
    <property type="entry name" value="PH-like_dom_sf"/>
</dbReference>
<dbReference type="SUPFAM" id="SSF50729">
    <property type="entry name" value="PH domain-like"/>
    <property type="match status" value="2"/>
</dbReference>
<dbReference type="CDD" id="cd13299">
    <property type="entry name" value="PH2_PH_fungal"/>
    <property type="match status" value="1"/>
</dbReference>
<dbReference type="AlphaFoldDB" id="A0A8H3PKD7"/>
<evidence type="ECO:0000313" key="3">
    <source>
        <dbReference type="EMBL" id="CAF9942575.1"/>
    </source>
</evidence>
<dbReference type="InterPro" id="IPR051707">
    <property type="entry name" value="PI-Interact_SigTrans_Reg"/>
</dbReference>
<dbReference type="Proteomes" id="UP000664203">
    <property type="component" value="Unassembled WGS sequence"/>
</dbReference>
<proteinExistence type="predicted"/>
<feature type="domain" description="PH" evidence="2">
    <location>
        <begin position="69"/>
        <end position="166"/>
    </location>
</feature>
<dbReference type="InterPro" id="IPR001849">
    <property type="entry name" value="PH_domain"/>
</dbReference>
<organism evidence="3 4">
    <name type="scientific">Alectoria fallacina</name>
    <dbReference type="NCBI Taxonomy" id="1903189"/>
    <lineage>
        <taxon>Eukaryota</taxon>
        <taxon>Fungi</taxon>
        <taxon>Dikarya</taxon>
        <taxon>Ascomycota</taxon>
        <taxon>Pezizomycotina</taxon>
        <taxon>Lecanoromycetes</taxon>
        <taxon>OSLEUM clade</taxon>
        <taxon>Lecanoromycetidae</taxon>
        <taxon>Lecanorales</taxon>
        <taxon>Lecanorineae</taxon>
        <taxon>Parmeliaceae</taxon>
        <taxon>Alectoria</taxon>
    </lineage>
</organism>
<gene>
    <name evidence="3" type="ORF">ALECFALPRED_009823</name>
</gene>
<dbReference type="Pfam" id="PF00169">
    <property type="entry name" value="PH"/>
    <property type="match status" value="2"/>
</dbReference>
<evidence type="ECO:0000259" key="2">
    <source>
        <dbReference type="PROSITE" id="PS50003"/>
    </source>
</evidence>
<protein>
    <recommendedName>
        <fullName evidence="2">PH domain-containing protein</fullName>
    </recommendedName>
</protein>
<dbReference type="SMART" id="SM00233">
    <property type="entry name" value="PH"/>
    <property type="match status" value="2"/>
</dbReference>
<dbReference type="PANTHER" id="PTHR14336:SF8">
    <property type="entry name" value="PROTEIN OPY1"/>
    <property type="match status" value="1"/>
</dbReference>